<dbReference type="PANTHER" id="PTHR46481">
    <property type="entry name" value="ZINC FINGER BED DOMAIN-CONTAINING PROTEIN 4"/>
    <property type="match status" value="1"/>
</dbReference>
<keyword evidence="7" id="KW-1185">Reference proteome</keyword>
<feature type="non-terminal residue" evidence="6">
    <location>
        <position position="1"/>
    </location>
</feature>
<evidence type="ECO:0000313" key="6">
    <source>
        <dbReference type="EMBL" id="KIM61040.1"/>
    </source>
</evidence>
<evidence type="ECO:0000256" key="2">
    <source>
        <dbReference type="ARBA" id="ARBA00022723"/>
    </source>
</evidence>
<keyword evidence="5" id="KW-0539">Nucleus</keyword>
<keyword evidence="2" id="KW-0479">Metal-binding</keyword>
<accession>A0A0C3DK17</accession>
<proteinExistence type="predicted"/>
<keyword evidence="4" id="KW-0862">Zinc</keyword>
<organism evidence="6 7">
    <name type="scientific">Scleroderma citrinum Foug A</name>
    <dbReference type="NCBI Taxonomy" id="1036808"/>
    <lineage>
        <taxon>Eukaryota</taxon>
        <taxon>Fungi</taxon>
        <taxon>Dikarya</taxon>
        <taxon>Basidiomycota</taxon>
        <taxon>Agaricomycotina</taxon>
        <taxon>Agaricomycetes</taxon>
        <taxon>Agaricomycetidae</taxon>
        <taxon>Boletales</taxon>
        <taxon>Sclerodermatineae</taxon>
        <taxon>Sclerodermataceae</taxon>
        <taxon>Scleroderma</taxon>
    </lineage>
</organism>
<evidence type="ECO:0000256" key="3">
    <source>
        <dbReference type="ARBA" id="ARBA00022771"/>
    </source>
</evidence>
<keyword evidence="3" id="KW-0863">Zinc-finger</keyword>
<evidence type="ECO:0000256" key="1">
    <source>
        <dbReference type="ARBA" id="ARBA00004123"/>
    </source>
</evidence>
<reference evidence="6 7" key="1">
    <citation type="submission" date="2014-04" db="EMBL/GenBank/DDBJ databases">
        <authorList>
            <consortium name="DOE Joint Genome Institute"/>
            <person name="Kuo A."/>
            <person name="Kohler A."/>
            <person name="Nagy L.G."/>
            <person name="Floudas D."/>
            <person name="Copeland A."/>
            <person name="Barry K.W."/>
            <person name="Cichocki N."/>
            <person name="Veneault-Fourrey C."/>
            <person name="LaButti K."/>
            <person name="Lindquist E.A."/>
            <person name="Lipzen A."/>
            <person name="Lundell T."/>
            <person name="Morin E."/>
            <person name="Murat C."/>
            <person name="Sun H."/>
            <person name="Tunlid A."/>
            <person name="Henrissat B."/>
            <person name="Grigoriev I.V."/>
            <person name="Hibbett D.S."/>
            <person name="Martin F."/>
            <person name="Nordberg H.P."/>
            <person name="Cantor M.N."/>
            <person name="Hua S.X."/>
        </authorList>
    </citation>
    <scope>NUCLEOTIDE SEQUENCE [LARGE SCALE GENOMIC DNA]</scope>
    <source>
        <strain evidence="6 7">Foug A</strain>
    </source>
</reference>
<dbReference type="GO" id="GO:0008270">
    <property type="term" value="F:zinc ion binding"/>
    <property type="evidence" value="ECO:0007669"/>
    <property type="project" value="UniProtKB-KW"/>
</dbReference>
<dbReference type="Proteomes" id="UP000053989">
    <property type="component" value="Unassembled WGS sequence"/>
</dbReference>
<dbReference type="EMBL" id="KN822056">
    <property type="protein sequence ID" value="KIM61040.1"/>
    <property type="molecule type" value="Genomic_DNA"/>
</dbReference>
<protein>
    <submittedName>
        <fullName evidence="6">Uncharacterized protein</fullName>
    </submittedName>
</protein>
<evidence type="ECO:0000313" key="7">
    <source>
        <dbReference type="Proteomes" id="UP000053989"/>
    </source>
</evidence>
<dbReference type="HOGENOM" id="CLU_159043_0_0_1"/>
<evidence type="ECO:0000256" key="5">
    <source>
        <dbReference type="ARBA" id="ARBA00023242"/>
    </source>
</evidence>
<gene>
    <name evidence="6" type="ORF">SCLCIDRAFT_123013</name>
</gene>
<comment type="subcellular location">
    <subcellularLocation>
        <location evidence="1">Nucleus</location>
    </subcellularLocation>
</comment>
<dbReference type="InParanoid" id="A0A0C3DK17"/>
<dbReference type="GO" id="GO:0005634">
    <property type="term" value="C:nucleus"/>
    <property type="evidence" value="ECO:0007669"/>
    <property type="project" value="UniProtKB-SubCell"/>
</dbReference>
<dbReference type="OrthoDB" id="1935496at2759"/>
<dbReference type="AlphaFoldDB" id="A0A0C3DK17"/>
<sequence>PRATKADIPSTHDITTFIHNAFTNFLKELKAEIKSTATGWVSTTMDTWSIEQTKASFLGITAHCIHISEMAGIAKWSLQSRVIAFRSLSGPHTGENIACYFIKLCERVGIVSAVSTKVCLIVILFSKLMVL</sequence>
<reference evidence="7" key="2">
    <citation type="submission" date="2015-01" db="EMBL/GenBank/DDBJ databases">
        <title>Evolutionary Origins and Diversification of the Mycorrhizal Mutualists.</title>
        <authorList>
            <consortium name="DOE Joint Genome Institute"/>
            <consortium name="Mycorrhizal Genomics Consortium"/>
            <person name="Kohler A."/>
            <person name="Kuo A."/>
            <person name="Nagy L.G."/>
            <person name="Floudas D."/>
            <person name="Copeland A."/>
            <person name="Barry K.W."/>
            <person name="Cichocki N."/>
            <person name="Veneault-Fourrey C."/>
            <person name="LaButti K."/>
            <person name="Lindquist E.A."/>
            <person name="Lipzen A."/>
            <person name="Lundell T."/>
            <person name="Morin E."/>
            <person name="Murat C."/>
            <person name="Riley R."/>
            <person name="Ohm R."/>
            <person name="Sun H."/>
            <person name="Tunlid A."/>
            <person name="Henrissat B."/>
            <person name="Grigoriev I.V."/>
            <person name="Hibbett D.S."/>
            <person name="Martin F."/>
        </authorList>
    </citation>
    <scope>NUCLEOTIDE SEQUENCE [LARGE SCALE GENOMIC DNA]</scope>
    <source>
        <strain evidence="7">Foug A</strain>
    </source>
</reference>
<dbReference type="PANTHER" id="PTHR46481:SF10">
    <property type="entry name" value="ZINC FINGER BED DOMAIN-CONTAINING PROTEIN 39"/>
    <property type="match status" value="1"/>
</dbReference>
<dbReference type="InterPro" id="IPR052035">
    <property type="entry name" value="ZnF_BED_domain_contain"/>
</dbReference>
<evidence type="ECO:0000256" key="4">
    <source>
        <dbReference type="ARBA" id="ARBA00022833"/>
    </source>
</evidence>
<name>A0A0C3DK17_9AGAM</name>